<proteinExistence type="inferred from homology"/>
<organism evidence="7 8">
    <name type="scientific">Trichophyton rubrum</name>
    <name type="common">Athlete's foot fungus</name>
    <name type="synonym">Epidermophyton rubrum</name>
    <dbReference type="NCBI Taxonomy" id="5551"/>
    <lineage>
        <taxon>Eukaryota</taxon>
        <taxon>Fungi</taxon>
        <taxon>Dikarya</taxon>
        <taxon>Ascomycota</taxon>
        <taxon>Pezizomycotina</taxon>
        <taxon>Eurotiomycetes</taxon>
        <taxon>Eurotiomycetidae</taxon>
        <taxon>Onygenales</taxon>
        <taxon>Arthrodermataceae</taxon>
        <taxon>Trichophyton</taxon>
    </lineage>
</organism>
<dbReference type="AlphaFoldDB" id="A0A178F121"/>
<feature type="transmembrane region" description="Helical" evidence="6">
    <location>
        <begin position="223"/>
        <end position="246"/>
    </location>
</feature>
<feature type="transmembrane region" description="Helical" evidence="6">
    <location>
        <begin position="154"/>
        <end position="175"/>
    </location>
</feature>
<evidence type="ECO:0000256" key="6">
    <source>
        <dbReference type="SAM" id="Phobius"/>
    </source>
</evidence>
<feature type="transmembrane region" description="Helical" evidence="6">
    <location>
        <begin position="330"/>
        <end position="350"/>
    </location>
</feature>
<feature type="transmembrane region" description="Helical" evidence="6">
    <location>
        <begin position="442"/>
        <end position="463"/>
    </location>
</feature>
<feature type="transmembrane region" description="Helical" evidence="6">
    <location>
        <begin position="181"/>
        <end position="202"/>
    </location>
</feature>
<dbReference type="InterPro" id="IPR045225">
    <property type="entry name" value="Uracil/uridine/allantoin_perm"/>
</dbReference>
<dbReference type="PANTHER" id="PTHR30618:SF0">
    <property type="entry name" value="PURINE-URACIL PERMEASE NCS1"/>
    <property type="match status" value="1"/>
</dbReference>
<dbReference type="Proteomes" id="UP000243015">
    <property type="component" value="Unassembled WGS sequence"/>
</dbReference>
<dbReference type="PANTHER" id="PTHR30618">
    <property type="entry name" value="NCS1 FAMILY PURINE/PYRIMIDINE TRANSPORTER"/>
    <property type="match status" value="1"/>
</dbReference>
<feature type="transmembrane region" description="Helical" evidence="6">
    <location>
        <begin position="293"/>
        <end position="318"/>
    </location>
</feature>
<feature type="transmembrane region" description="Helical" evidence="6">
    <location>
        <begin position="356"/>
        <end position="380"/>
    </location>
</feature>
<comment type="subcellular location">
    <subcellularLocation>
        <location evidence="1">Membrane</location>
        <topology evidence="1">Multi-pass membrane protein</topology>
    </subcellularLocation>
</comment>
<dbReference type="Pfam" id="PF02133">
    <property type="entry name" value="Transp_cyt_pur"/>
    <property type="match status" value="1"/>
</dbReference>
<comment type="similarity">
    <text evidence="2">Belongs to the purine-cytosine permease (2.A.39) family.</text>
</comment>
<feature type="transmembrane region" description="Helical" evidence="6">
    <location>
        <begin position="401"/>
        <end position="422"/>
    </location>
</feature>
<gene>
    <name evidence="7" type="ORF">A7C99_2939</name>
</gene>
<evidence type="ECO:0000256" key="5">
    <source>
        <dbReference type="ARBA" id="ARBA00023136"/>
    </source>
</evidence>
<feature type="transmembrane region" description="Helical" evidence="6">
    <location>
        <begin position="122"/>
        <end position="142"/>
    </location>
</feature>
<feature type="transmembrane region" description="Helical" evidence="6">
    <location>
        <begin position="51"/>
        <end position="72"/>
    </location>
</feature>
<protein>
    <recommendedName>
        <fullName evidence="9">Allantoin permease</fullName>
    </recommendedName>
</protein>
<evidence type="ECO:0000256" key="1">
    <source>
        <dbReference type="ARBA" id="ARBA00004141"/>
    </source>
</evidence>
<reference evidence="7 8" key="1">
    <citation type="submission" date="2016-05" db="EMBL/GenBank/DDBJ databases">
        <title>Genome sequencing of Trichophyton rubrum CMCC(F)T1i isolated from hair.</title>
        <authorList>
            <person name="Zhan P."/>
            <person name="Tao Y."/>
            <person name="Liu W."/>
        </authorList>
    </citation>
    <scope>NUCLEOTIDE SEQUENCE [LARGE SCALE GENOMIC DNA]</scope>
    <source>
        <strain evidence="8">CMCC(F)T1i</strain>
    </source>
</reference>
<evidence type="ECO:0000313" key="7">
    <source>
        <dbReference type="EMBL" id="OAL65838.1"/>
    </source>
</evidence>
<comment type="caution">
    <text evidence="7">The sequence shown here is derived from an EMBL/GenBank/DDBJ whole genome shotgun (WGS) entry which is preliminary data.</text>
</comment>
<dbReference type="EMBL" id="LHPM01000013">
    <property type="protein sequence ID" value="OAL65838.1"/>
    <property type="molecule type" value="Genomic_DNA"/>
</dbReference>
<dbReference type="Gene3D" id="1.10.4160.10">
    <property type="entry name" value="Hydantoin permease"/>
    <property type="match status" value="1"/>
</dbReference>
<keyword evidence="5 6" id="KW-0472">Membrane</keyword>
<evidence type="ECO:0000313" key="8">
    <source>
        <dbReference type="Proteomes" id="UP000243015"/>
    </source>
</evidence>
<keyword evidence="3 6" id="KW-0812">Transmembrane</keyword>
<keyword evidence="4 6" id="KW-1133">Transmembrane helix</keyword>
<evidence type="ECO:0008006" key="9">
    <source>
        <dbReference type="Google" id="ProtNLM"/>
    </source>
</evidence>
<dbReference type="InterPro" id="IPR001248">
    <property type="entry name" value="Pur-cyt_permease"/>
</dbReference>
<evidence type="ECO:0000256" key="4">
    <source>
        <dbReference type="ARBA" id="ARBA00022989"/>
    </source>
</evidence>
<feature type="transmembrane region" description="Helical" evidence="6">
    <location>
        <begin position="79"/>
        <end position="102"/>
    </location>
</feature>
<dbReference type="VEuPathDB" id="FungiDB:TERG_02099"/>
<evidence type="ECO:0000256" key="3">
    <source>
        <dbReference type="ARBA" id="ARBA00022692"/>
    </source>
</evidence>
<sequence>MSKYRRYAYTFTSFHALHNAIKLESSSSLANEDLFPSPPEKRTWTAFNFFAYWWSESWAISAWSIGASLITVGATVRDAVLVVLFANLLTSVVIVLNGRAAAAYHIGYPVLSRTSFGIYGQYFVVVLRALVGIAWGGVQLYYQGQFLSNQAITVQGLIGFFLAFLTALPFTLIHTTKIRHVFSFKAIIVPLAGLGIVCWAITANKGVSTHKLIDESKRKSTSIFAWGLVAQLNAVFGANSALIVTVPDLARYSTNRNAQAAVKNMYGEAYWNPYDLLNGILDHGYTPKARAGVFFTAAAWAFATLGTSIACNAVPFAADITCLAPKYINIVRGQVIWLIISLSIVPWRFVGTVSGFLRFLTGYCIFQGPVVGIVLIDYFFVRRGNLYLPDLYRHSSTARYYFTKGFNIRAFAAFIVGSLLPLPGLIGSFGNSFSTAADHMFSLGWILSFLVGSLAYWILCALFKVPGDDASYGFEEKVAEAEEMICQGGDALSPSCEAKGDTSLQVEEIERNVI</sequence>
<dbReference type="GO" id="GO:0005886">
    <property type="term" value="C:plasma membrane"/>
    <property type="evidence" value="ECO:0007669"/>
    <property type="project" value="TreeGrafter"/>
</dbReference>
<accession>A0A178F121</accession>
<name>A0A178F121_TRIRU</name>
<dbReference type="GO" id="GO:0015205">
    <property type="term" value="F:nucleobase transmembrane transporter activity"/>
    <property type="evidence" value="ECO:0007669"/>
    <property type="project" value="TreeGrafter"/>
</dbReference>
<evidence type="ECO:0000256" key="2">
    <source>
        <dbReference type="ARBA" id="ARBA00008974"/>
    </source>
</evidence>